<reference evidence="2 3" key="1">
    <citation type="submission" date="2020-08" db="EMBL/GenBank/DDBJ databases">
        <title>Genomic Encyclopedia of Type Strains, Phase IV (KMG-IV): sequencing the most valuable type-strain genomes for metagenomic binning, comparative biology and taxonomic classification.</title>
        <authorList>
            <person name="Goeker M."/>
        </authorList>
    </citation>
    <scope>NUCLEOTIDE SEQUENCE [LARGE SCALE GENOMIC DNA]</scope>
    <source>
        <strain evidence="2 3">YC6886</strain>
    </source>
</reference>
<feature type="region of interest" description="Disordered" evidence="1">
    <location>
        <begin position="125"/>
        <end position="155"/>
    </location>
</feature>
<dbReference type="SUPFAM" id="SSF46689">
    <property type="entry name" value="Homeodomain-like"/>
    <property type="match status" value="1"/>
</dbReference>
<comment type="caution">
    <text evidence="2">The sequence shown here is derived from an EMBL/GenBank/DDBJ whole genome shotgun (WGS) entry which is preliminary data.</text>
</comment>
<evidence type="ECO:0000313" key="2">
    <source>
        <dbReference type="EMBL" id="MBB5352416.1"/>
    </source>
</evidence>
<organism evidence="2 3">
    <name type="scientific">Haloferula luteola</name>
    <dbReference type="NCBI Taxonomy" id="595692"/>
    <lineage>
        <taxon>Bacteria</taxon>
        <taxon>Pseudomonadati</taxon>
        <taxon>Verrucomicrobiota</taxon>
        <taxon>Verrucomicrobiia</taxon>
        <taxon>Verrucomicrobiales</taxon>
        <taxon>Verrucomicrobiaceae</taxon>
        <taxon>Haloferula</taxon>
    </lineage>
</organism>
<protein>
    <submittedName>
        <fullName evidence="2">Transposase</fullName>
    </submittedName>
</protein>
<name>A0A840V5V9_9BACT</name>
<evidence type="ECO:0000313" key="3">
    <source>
        <dbReference type="Proteomes" id="UP000557717"/>
    </source>
</evidence>
<accession>A0A840V5V9</accession>
<dbReference type="Proteomes" id="UP000557717">
    <property type="component" value="Unassembled WGS sequence"/>
</dbReference>
<dbReference type="InterPro" id="IPR009057">
    <property type="entry name" value="Homeodomain-like_sf"/>
</dbReference>
<gene>
    <name evidence="2" type="ORF">HNR46_002661</name>
</gene>
<sequence>MATLSIDLRERILKAYDRGDVTRDQVAQRFEVSLGMVKKLLQQRRHTGDIAPQHHRSGRKPKIEASHRRMMKALLVENPDLTLEEIRAAAGLECSVLAIHYTLSGMGLTYKKRRSALPNRTARMSLETAAGGKERRAVSNPGGSSSSTNRRQKRT</sequence>
<dbReference type="Gene3D" id="1.10.10.10">
    <property type="entry name" value="Winged helix-like DNA-binding domain superfamily/Winged helix DNA-binding domain"/>
    <property type="match status" value="1"/>
</dbReference>
<dbReference type="AlphaFoldDB" id="A0A840V5V9"/>
<dbReference type="InterPro" id="IPR036388">
    <property type="entry name" value="WH-like_DNA-bd_sf"/>
</dbReference>
<keyword evidence="3" id="KW-1185">Reference proteome</keyword>
<proteinExistence type="predicted"/>
<dbReference type="RefSeq" id="WP_184019439.1">
    <property type="nucleotide sequence ID" value="NZ_JACHFD010000012.1"/>
</dbReference>
<dbReference type="EMBL" id="JACHFD010000012">
    <property type="protein sequence ID" value="MBB5352416.1"/>
    <property type="molecule type" value="Genomic_DNA"/>
</dbReference>
<evidence type="ECO:0000256" key="1">
    <source>
        <dbReference type="SAM" id="MobiDB-lite"/>
    </source>
</evidence>